<dbReference type="Pfam" id="PF01471">
    <property type="entry name" value="PG_binding_1"/>
    <property type="match status" value="1"/>
</dbReference>
<accession>W4LQX3</accession>
<keyword evidence="3" id="KW-1185">Reference proteome</keyword>
<dbReference type="InterPro" id="IPR002477">
    <property type="entry name" value="Peptidoglycan-bd-like"/>
</dbReference>
<protein>
    <recommendedName>
        <fullName evidence="1">Peptidoglycan binding-like domain-containing protein</fullName>
    </recommendedName>
</protein>
<proteinExistence type="predicted"/>
<evidence type="ECO:0000313" key="2">
    <source>
        <dbReference type="EMBL" id="ETX00469.1"/>
    </source>
</evidence>
<dbReference type="AlphaFoldDB" id="W4LQX3"/>
<dbReference type="Gene3D" id="1.10.101.10">
    <property type="entry name" value="PGBD-like superfamily/PGBD"/>
    <property type="match status" value="1"/>
</dbReference>
<dbReference type="InterPro" id="IPR036366">
    <property type="entry name" value="PGBDSf"/>
</dbReference>
<evidence type="ECO:0000259" key="1">
    <source>
        <dbReference type="Pfam" id="PF01471"/>
    </source>
</evidence>
<dbReference type="HOGENOM" id="CLU_1173722_0_0_7"/>
<dbReference type="InterPro" id="IPR036365">
    <property type="entry name" value="PGBD-like_sf"/>
</dbReference>
<comment type="caution">
    <text evidence="2">The sequence shown here is derived from an EMBL/GenBank/DDBJ whole genome shotgun (WGS) entry which is preliminary data.</text>
</comment>
<organism evidence="2 3">
    <name type="scientific">Candidatus Entotheonella gemina</name>
    <dbReference type="NCBI Taxonomy" id="1429439"/>
    <lineage>
        <taxon>Bacteria</taxon>
        <taxon>Pseudomonadati</taxon>
        <taxon>Nitrospinota/Tectimicrobiota group</taxon>
        <taxon>Candidatus Tectimicrobiota</taxon>
        <taxon>Candidatus Entotheonellia</taxon>
        <taxon>Candidatus Entotheonellales</taxon>
        <taxon>Candidatus Entotheonellaceae</taxon>
        <taxon>Candidatus Entotheonella</taxon>
    </lineage>
</organism>
<sequence length="236" mass="26282">MSVKQKALMSFIWVISVLIMWLSLSLSTAWAQDENVAKAQRVLSALGYDPGKADGVMGPRTRRAIAAYQHSNNLPPTSELDEPTLRALGLLAVPLEPEIPPAPTPPPAAWRTVLAYLQHYDSQPSRLVPYLTEHFRQGLQAQAWIRKTMNEIAAQNFSRLSWRIERVEPPEPEAASEATVEVYSRVRISGEEMARREVFSLVRADHTTWLINELTSLAVSESGPEALTPDETTAGR</sequence>
<evidence type="ECO:0000313" key="3">
    <source>
        <dbReference type="Proteomes" id="UP000019140"/>
    </source>
</evidence>
<dbReference type="Proteomes" id="UP000019140">
    <property type="component" value="Unassembled WGS sequence"/>
</dbReference>
<dbReference type="SUPFAM" id="SSF47090">
    <property type="entry name" value="PGBD-like"/>
    <property type="match status" value="1"/>
</dbReference>
<reference evidence="2 3" key="1">
    <citation type="journal article" date="2014" name="Nature">
        <title>An environmental bacterial taxon with a large and distinct metabolic repertoire.</title>
        <authorList>
            <person name="Wilson M.C."/>
            <person name="Mori T."/>
            <person name="Ruckert C."/>
            <person name="Uria A.R."/>
            <person name="Helf M.J."/>
            <person name="Takada K."/>
            <person name="Gernert C."/>
            <person name="Steffens U.A."/>
            <person name="Heycke N."/>
            <person name="Schmitt S."/>
            <person name="Rinke C."/>
            <person name="Helfrich E.J."/>
            <person name="Brachmann A.O."/>
            <person name="Gurgui C."/>
            <person name="Wakimoto T."/>
            <person name="Kracht M."/>
            <person name="Crusemann M."/>
            <person name="Hentschel U."/>
            <person name="Abe I."/>
            <person name="Matsunaga S."/>
            <person name="Kalinowski J."/>
            <person name="Takeyama H."/>
            <person name="Piel J."/>
        </authorList>
    </citation>
    <scope>NUCLEOTIDE SEQUENCE [LARGE SCALE GENOMIC DNA]</scope>
    <source>
        <strain evidence="3">TSY2</strain>
    </source>
</reference>
<name>W4LQX3_9BACT</name>
<dbReference type="EMBL" id="AZHX01001723">
    <property type="protein sequence ID" value="ETX00469.1"/>
    <property type="molecule type" value="Genomic_DNA"/>
</dbReference>
<gene>
    <name evidence="2" type="ORF">ETSY2_39005</name>
</gene>
<feature type="domain" description="Peptidoglycan binding-like" evidence="1">
    <location>
        <begin position="33"/>
        <end position="88"/>
    </location>
</feature>